<dbReference type="Proteomes" id="UP000306192">
    <property type="component" value="Unassembled WGS sequence"/>
</dbReference>
<evidence type="ECO:0000313" key="2">
    <source>
        <dbReference type="EMBL" id="TIH33484.1"/>
    </source>
</evidence>
<name>A0A4V4REB2_9MICO</name>
<evidence type="ECO:0000313" key="3">
    <source>
        <dbReference type="Proteomes" id="UP000306192"/>
    </source>
</evidence>
<feature type="compositionally biased region" description="Low complexity" evidence="1">
    <location>
        <begin position="338"/>
        <end position="356"/>
    </location>
</feature>
<evidence type="ECO:0000256" key="1">
    <source>
        <dbReference type="SAM" id="MobiDB-lite"/>
    </source>
</evidence>
<evidence type="ECO:0008006" key="4">
    <source>
        <dbReference type="Google" id="ProtNLM"/>
    </source>
</evidence>
<accession>A0A4V4REB2</accession>
<dbReference type="OrthoDB" id="3242564at2"/>
<dbReference type="AlphaFoldDB" id="A0A4V4REB2"/>
<feature type="region of interest" description="Disordered" evidence="1">
    <location>
        <begin position="216"/>
        <end position="236"/>
    </location>
</feature>
<gene>
    <name evidence="2" type="ORF">D4765_14920</name>
</gene>
<feature type="compositionally biased region" description="Polar residues" evidence="1">
    <location>
        <begin position="216"/>
        <end position="229"/>
    </location>
</feature>
<organism evidence="2 3">
    <name type="scientific">Subtercola vilae</name>
    <dbReference type="NCBI Taxonomy" id="2056433"/>
    <lineage>
        <taxon>Bacteria</taxon>
        <taxon>Bacillati</taxon>
        <taxon>Actinomycetota</taxon>
        <taxon>Actinomycetes</taxon>
        <taxon>Micrococcales</taxon>
        <taxon>Microbacteriaceae</taxon>
        <taxon>Subtercola</taxon>
    </lineage>
</organism>
<dbReference type="RefSeq" id="WP_136643090.1">
    <property type="nucleotide sequence ID" value="NZ_QYRT01000035.1"/>
</dbReference>
<comment type="caution">
    <text evidence="2">The sequence shown here is derived from an EMBL/GenBank/DDBJ whole genome shotgun (WGS) entry which is preliminary data.</text>
</comment>
<feature type="non-terminal residue" evidence="2">
    <location>
        <position position="485"/>
    </location>
</feature>
<sequence>MNQLSRIFLALTAALLVVTGALEVGPAAVALRALEHAYGFVATTPDHSWLGSHRLDDGNLGFCLNVSKHPPEGNHFLYQRGDSLSWYSSDDSARLADIARTWLPSTDPNWAAGAQLAVWGITGLNGHDAGWYAARAGANAGAVASIATQIRAAVDAPTGASHWVSAGAYLTLGDGSANSVSTELFVDYVGQGVTQLSPGQYTGILSLTGATFDDGSSSREVSNGQSYSITPRDGHPTTDVSAEVNYTALPFGDALWVAQNTDDGQSLLVPPAFLSSAHASARGTAASPLPFAPAVSTETSSQLAVPGAAVHDTLHLTLAAAPRVAARAPAAASASASASASAPGSVPGSGSESAPGFTTGEQLTEWGLYEAPDGSAKPIPVTVTSSLLGPFDTAPVESAAAPPGAPVACTVDTVAADGPGTYDTPACILPAPGYYAWVDSIDPHRTPPDQGGARILPWSSPFGTAAEVTRVPAPAGTPPPATAPP</sequence>
<feature type="region of interest" description="Disordered" evidence="1">
    <location>
        <begin position="338"/>
        <end position="359"/>
    </location>
</feature>
<reference evidence="2 3" key="1">
    <citation type="journal article" date="2019" name="Microorganisms">
        <title>Systematic Affiliation and Genome Analysis of Subtercola vilae DB165(T) with Particular Emphasis on Cold Adaptation of an Isolate from a High-Altitude Cold Volcano Lake.</title>
        <authorList>
            <person name="Villalobos A.S."/>
            <person name="Wiese J."/>
            <person name="Imhoff J.F."/>
            <person name="Dorador C."/>
            <person name="Keller A."/>
            <person name="Hentschel U."/>
        </authorList>
    </citation>
    <scope>NUCLEOTIDE SEQUENCE [LARGE SCALE GENOMIC DNA]</scope>
    <source>
        <strain evidence="2 3">DB165</strain>
    </source>
</reference>
<proteinExistence type="predicted"/>
<protein>
    <recommendedName>
        <fullName evidence="4">TQXA domain-containing protein</fullName>
    </recommendedName>
</protein>
<dbReference type="EMBL" id="QYRT01000035">
    <property type="protein sequence ID" value="TIH33484.1"/>
    <property type="molecule type" value="Genomic_DNA"/>
</dbReference>
<keyword evidence="3" id="KW-1185">Reference proteome</keyword>